<accession>A0A261Y0Y6</accession>
<name>A0A261Y0Y6_9FUNG</name>
<sequence>MAIDDTMDFATTLNGLKDEYVDTVFYKSPEAGLMYGFQTYQDLISHCSRESFESYWKKLEGLLQRAKEIDDTHLSALQKGELTHFIGTVTKDLTGRECWEYEMPSNHMTGLLAEYAFLPSIQPLNNEKDLENYKKRLSQMPDVLKTELIEAMRYGKSKGIMPNKQTIEIMIKMCKQQEVEDLSKSPFNLTEKLEEAKLPKDALFESLSALPPAYKAVREFLEEEYLPAARTHAGIYGLPNHDKVYETMIFASTTVKMSPTELHELGKKEVQRITELMEETKKKVGFAGTLQKFFVAIQDSKKYPQLHLGSREEVLKNYDAIFASINKKLPDYFSHFPKRQCVIKASPAFREANDPMAYYMPAGTDGEPGQFFINMALHAKRAVHMASALALHEANPGHHHQVSLYNDAENRHIFDKIAQTTAYLEGWGLYSEYLGEEMGMYEDPFQYFGRLELEMHRALRLVVDSGLHAFDWTVEQALEYMKIHESLSEDELRAEIFRYTVMPGQALAYKVGELKIKELRKLAEEQLGSRFDVKDFHDAVLSNSTTLGALESTVREWIRSVSQ</sequence>
<dbReference type="PANTHER" id="PTHR33361:SF2">
    <property type="entry name" value="DUF885 DOMAIN-CONTAINING PROTEIN"/>
    <property type="match status" value="1"/>
</dbReference>
<dbReference type="Proteomes" id="UP000242875">
    <property type="component" value="Unassembled WGS sequence"/>
</dbReference>
<gene>
    <name evidence="1" type="ORF">BZG36_04238</name>
</gene>
<proteinExistence type="predicted"/>
<keyword evidence="2" id="KW-1185">Reference proteome</keyword>
<dbReference type="PANTHER" id="PTHR33361">
    <property type="entry name" value="GLR0591 PROTEIN"/>
    <property type="match status" value="1"/>
</dbReference>
<organism evidence="1 2">
    <name type="scientific">Bifiguratus adelaidae</name>
    <dbReference type="NCBI Taxonomy" id="1938954"/>
    <lineage>
        <taxon>Eukaryota</taxon>
        <taxon>Fungi</taxon>
        <taxon>Fungi incertae sedis</taxon>
        <taxon>Mucoromycota</taxon>
        <taxon>Mucoromycotina</taxon>
        <taxon>Endogonomycetes</taxon>
        <taxon>Endogonales</taxon>
        <taxon>Endogonales incertae sedis</taxon>
        <taxon>Bifiguratus</taxon>
    </lineage>
</organism>
<reference evidence="1 2" key="1">
    <citation type="journal article" date="2017" name="Mycologia">
        <title>Bifiguratus adelaidae, gen. et sp. nov., a new member of Mucoromycotina in endophytic and soil-dwelling habitats.</title>
        <authorList>
            <person name="Torres-Cruz T.J."/>
            <person name="Billingsley Tobias T.L."/>
            <person name="Almatruk M."/>
            <person name="Hesse C."/>
            <person name="Kuske C.R."/>
            <person name="Desiro A."/>
            <person name="Benucci G.M."/>
            <person name="Bonito G."/>
            <person name="Stajich J.E."/>
            <person name="Dunlap C."/>
            <person name="Arnold A.E."/>
            <person name="Porras-Alfaro A."/>
        </authorList>
    </citation>
    <scope>NUCLEOTIDE SEQUENCE [LARGE SCALE GENOMIC DNA]</scope>
    <source>
        <strain evidence="1 2">AZ0501</strain>
    </source>
</reference>
<dbReference type="Pfam" id="PF05960">
    <property type="entry name" value="DUF885"/>
    <property type="match status" value="1"/>
</dbReference>
<comment type="caution">
    <text evidence="1">The sequence shown here is derived from an EMBL/GenBank/DDBJ whole genome shotgun (WGS) entry which is preliminary data.</text>
</comment>
<dbReference type="OrthoDB" id="5959877at2759"/>
<evidence type="ECO:0000313" key="2">
    <source>
        <dbReference type="Proteomes" id="UP000242875"/>
    </source>
</evidence>
<evidence type="ECO:0008006" key="3">
    <source>
        <dbReference type="Google" id="ProtNLM"/>
    </source>
</evidence>
<protein>
    <recommendedName>
        <fullName evidence="3">DUF885 domain-containing protein</fullName>
    </recommendedName>
</protein>
<dbReference type="EMBL" id="MVBO01000048">
    <property type="protein sequence ID" value="OZJ04238.1"/>
    <property type="molecule type" value="Genomic_DNA"/>
</dbReference>
<dbReference type="AlphaFoldDB" id="A0A261Y0Y6"/>
<dbReference type="InterPro" id="IPR010281">
    <property type="entry name" value="DUF885"/>
</dbReference>
<evidence type="ECO:0000313" key="1">
    <source>
        <dbReference type="EMBL" id="OZJ04238.1"/>
    </source>
</evidence>